<gene>
    <name evidence="13" type="ORF">HNQ08_000947</name>
</gene>
<feature type="transmembrane region" description="Helical" evidence="11">
    <location>
        <begin position="55"/>
        <end position="73"/>
    </location>
</feature>
<accession>A0A7W8NFC7</accession>
<keyword evidence="9 11" id="KW-1133">Transmembrane helix</keyword>
<dbReference type="PRINTS" id="PR00121">
    <property type="entry name" value="NAKATPASE"/>
</dbReference>
<feature type="transmembrane region" description="Helical" evidence="11">
    <location>
        <begin position="290"/>
        <end position="316"/>
    </location>
</feature>
<keyword evidence="6 11" id="KW-0067">ATP-binding</keyword>
<dbReference type="GO" id="GO:0005886">
    <property type="term" value="C:plasma membrane"/>
    <property type="evidence" value="ECO:0007669"/>
    <property type="project" value="UniProtKB-SubCell"/>
</dbReference>
<dbReference type="PANTHER" id="PTHR43079:SF1">
    <property type="entry name" value="CADMIUM_ZINC-TRANSPORTING ATPASE HMA1, CHLOROPLASTIC-RELATED"/>
    <property type="match status" value="1"/>
</dbReference>
<keyword evidence="3 11" id="KW-0812">Transmembrane</keyword>
<feature type="domain" description="P-type ATPase A" evidence="12">
    <location>
        <begin position="139"/>
        <end position="239"/>
    </location>
</feature>
<evidence type="ECO:0000256" key="3">
    <source>
        <dbReference type="ARBA" id="ARBA00022692"/>
    </source>
</evidence>
<dbReference type="GO" id="GO:0005524">
    <property type="term" value="F:ATP binding"/>
    <property type="evidence" value="ECO:0007669"/>
    <property type="project" value="UniProtKB-UniRule"/>
</dbReference>
<dbReference type="SFLD" id="SFLDF00027">
    <property type="entry name" value="p-type_atpase"/>
    <property type="match status" value="1"/>
</dbReference>
<organism evidence="13 14">
    <name type="scientific">Deinococcus humi</name>
    <dbReference type="NCBI Taxonomy" id="662880"/>
    <lineage>
        <taxon>Bacteria</taxon>
        <taxon>Thermotogati</taxon>
        <taxon>Deinococcota</taxon>
        <taxon>Deinococci</taxon>
        <taxon>Deinococcales</taxon>
        <taxon>Deinococcaceae</taxon>
        <taxon>Deinococcus</taxon>
    </lineage>
</organism>
<dbReference type="PRINTS" id="PR00119">
    <property type="entry name" value="CATATPASE"/>
</dbReference>
<keyword evidence="11" id="KW-1003">Cell membrane</keyword>
<dbReference type="SUPFAM" id="SSF81665">
    <property type="entry name" value="Calcium ATPase, transmembrane domain M"/>
    <property type="match status" value="1"/>
</dbReference>
<evidence type="ECO:0000256" key="4">
    <source>
        <dbReference type="ARBA" id="ARBA00022723"/>
    </source>
</evidence>
<dbReference type="GO" id="GO:0019829">
    <property type="term" value="F:ATPase-coupled monoatomic cation transmembrane transporter activity"/>
    <property type="evidence" value="ECO:0007669"/>
    <property type="project" value="InterPro"/>
</dbReference>
<dbReference type="InterPro" id="IPR018303">
    <property type="entry name" value="ATPase_P-typ_P_site"/>
</dbReference>
<comment type="similarity">
    <text evidence="2 11">Belongs to the cation transport ATPase (P-type) (TC 3.A.3) family. Type IB subfamily.</text>
</comment>
<dbReference type="GO" id="GO:0016887">
    <property type="term" value="F:ATP hydrolysis activity"/>
    <property type="evidence" value="ECO:0007669"/>
    <property type="project" value="InterPro"/>
</dbReference>
<keyword evidence="8" id="KW-1278">Translocase</keyword>
<dbReference type="NCBIfam" id="TIGR01494">
    <property type="entry name" value="ATPase_P-type"/>
    <property type="match status" value="1"/>
</dbReference>
<keyword evidence="7" id="KW-0460">Magnesium</keyword>
<evidence type="ECO:0000313" key="14">
    <source>
        <dbReference type="Proteomes" id="UP000552709"/>
    </source>
</evidence>
<dbReference type="SUPFAM" id="SSF56784">
    <property type="entry name" value="HAD-like"/>
    <property type="match status" value="1"/>
</dbReference>
<dbReference type="SFLD" id="SFLDS00003">
    <property type="entry name" value="Haloacid_Dehalogenase"/>
    <property type="match status" value="1"/>
</dbReference>
<evidence type="ECO:0000256" key="7">
    <source>
        <dbReference type="ARBA" id="ARBA00022842"/>
    </source>
</evidence>
<reference evidence="13 14" key="1">
    <citation type="submission" date="2020-08" db="EMBL/GenBank/DDBJ databases">
        <title>Genomic Encyclopedia of Type Strains, Phase IV (KMG-IV): sequencing the most valuable type-strain genomes for metagenomic binning, comparative biology and taxonomic classification.</title>
        <authorList>
            <person name="Goeker M."/>
        </authorList>
    </citation>
    <scope>NUCLEOTIDE SEQUENCE [LARGE SCALE GENOMIC DNA]</scope>
    <source>
        <strain evidence="13 14">DSM 27939</strain>
    </source>
</reference>
<evidence type="ECO:0000256" key="5">
    <source>
        <dbReference type="ARBA" id="ARBA00022741"/>
    </source>
</evidence>
<evidence type="ECO:0000256" key="9">
    <source>
        <dbReference type="ARBA" id="ARBA00022989"/>
    </source>
</evidence>
<evidence type="ECO:0000256" key="2">
    <source>
        <dbReference type="ARBA" id="ARBA00006024"/>
    </source>
</evidence>
<evidence type="ECO:0000256" key="1">
    <source>
        <dbReference type="ARBA" id="ARBA00004141"/>
    </source>
</evidence>
<evidence type="ECO:0000256" key="10">
    <source>
        <dbReference type="ARBA" id="ARBA00023136"/>
    </source>
</evidence>
<evidence type="ECO:0000259" key="12">
    <source>
        <dbReference type="Pfam" id="PF00122"/>
    </source>
</evidence>
<dbReference type="Gene3D" id="2.70.150.10">
    <property type="entry name" value="Calcium-transporting ATPase, cytoplasmic transduction domain A"/>
    <property type="match status" value="1"/>
</dbReference>
<dbReference type="GO" id="GO:0046872">
    <property type="term" value="F:metal ion binding"/>
    <property type="evidence" value="ECO:0007669"/>
    <property type="project" value="UniProtKB-KW"/>
</dbReference>
<dbReference type="RefSeq" id="WP_184127933.1">
    <property type="nucleotide sequence ID" value="NZ_JACHFL010000002.1"/>
</dbReference>
<feature type="transmembrane region" description="Helical" evidence="11">
    <location>
        <begin position="596"/>
        <end position="619"/>
    </location>
</feature>
<dbReference type="Gene3D" id="3.40.50.1000">
    <property type="entry name" value="HAD superfamily/HAD-like"/>
    <property type="match status" value="1"/>
</dbReference>
<evidence type="ECO:0000256" key="11">
    <source>
        <dbReference type="RuleBase" id="RU362081"/>
    </source>
</evidence>
<dbReference type="AlphaFoldDB" id="A0A7W8NFC7"/>
<comment type="subcellular location">
    <subcellularLocation>
        <location evidence="11">Cell membrane</location>
    </subcellularLocation>
    <subcellularLocation>
        <location evidence="1">Membrane</location>
        <topology evidence="1">Multi-pass membrane protein</topology>
    </subcellularLocation>
</comment>
<name>A0A7W8NFC7_9DEIO</name>
<dbReference type="InterPro" id="IPR001757">
    <property type="entry name" value="P_typ_ATPase"/>
</dbReference>
<proteinExistence type="inferred from homology"/>
<dbReference type="InterPro" id="IPR036412">
    <property type="entry name" value="HAD-like_sf"/>
</dbReference>
<dbReference type="InterPro" id="IPR023214">
    <property type="entry name" value="HAD_sf"/>
</dbReference>
<dbReference type="InterPro" id="IPR023298">
    <property type="entry name" value="ATPase_P-typ_TM_dom_sf"/>
</dbReference>
<dbReference type="InterPro" id="IPR059000">
    <property type="entry name" value="ATPase_P-type_domA"/>
</dbReference>
<keyword evidence="4 11" id="KW-0479">Metal-binding</keyword>
<dbReference type="SUPFAM" id="SSF81653">
    <property type="entry name" value="Calcium ATPase, transduction domain A"/>
    <property type="match status" value="1"/>
</dbReference>
<dbReference type="Gene3D" id="3.40.1110.10">
    <property type="entry name" value="Calcium-transporting ATPase, cytoplasmic domain N"/>
    <property type="match status" value="1"/>
</dbReference>
<dbReference type="PROSITE" id="PS00154">
    <property type="entry name" value="ATPASE_E1_E2"/>
    <property type="match status" value="1"/>
</dbReference>
<keyword evidence="14" id="KW-1185">Reference proteome</keyword>
<feature type="transmembrane region" description="Helical" evidence="11">
    <location>
        <begin position="27"/>
        <end position="46"/>
    </location>
</feature>
<evidence type="ECO:0000256" key="6">
    <source>
        <dbReference type="ARBA" id="ARBA00022840"/>
    </source>
</evidence>
<dbReference type="InterPro" id="IPR051949">
    <property type="entry name" value="Cation_Transport_ATPase"/>
</dbReference>
<dbReference type="FunFam" id="2.70.150.10:FF:000002">
    <property type="entry name" value="Copper-transporting ATPase 1, putative"/>
    <property type="match status" value="1"/>
</dbReference>
<dbReference type="Proteomes" id="UP000552709">
    <property type="component" value="Unassembled WGS sequence"/>
</dbReference>
<dbReference type="SFLD" id="SFLDG00002">
    <property type="entry name" value="C1.7:_P-type_atpase_like"/>
    <property type="match status" value="1"/>
</dbReference>
<dbReference type="InterPro" id="IPR027256">
    <property type="entry name" value="P-typ_ATPase_IB"/>
</dbReference>
<dbReference type="PANTHER" id="PTHR43079">
    <property type="entry name" value="PROBABLE CADMIUM/ZINC-TRANSPORTING ATPASE HMA1"/>
    <property type="match status" value="1"/>
</dbReference>
<dbReference type="Pfam" id="PF00122">
    <property type="entry name" value="E1-E2_ATPase"/>
    <property type="match status" value="1"/>
</dbReference>
<keyword evidence="5 11" id="KW-0547">Nucleotide-binding</keyword>
<feature type="transmembrane region" description="Helical" evidence="11">
    <location>
        <begin position="93"/>
        <end position="117"/>
    </location>
</feature>
<dbReference type="NCBIfam" id="TIGR01525">
    <property type="entry name" value="ATPase-IB_hvy"/>
    <property type="match status" value="1"/>
</dbReference>
<dbReference type="InterPro" id="IPR008250">
    <property type="entry name" value="ATPase_P-typ_transduc_dom_A_sf"/>
</dbReference>
<dbReference type="InterPro" id="IPR044492">
    <property type="entry name" value="P_typ_ATPase_HD_dom"/>
</dbReference>
<evidence type="ECO:0000313" key="13">
    <source>
        <dbReference type="EMBL" id="MBB5361862.1"/>
    </source>
</evidence>
<protein>
    <submittedName>
        <fullName evidence="13">Cd2+/Zn2+-exporting ATPase</fullName>
    </submittedName>
</protein>
<dbReference type="EMBL" id="JACHFL010000002">
    <property type="protein sequence ID" value="MBB5361862.1"/>
    <property type="molecule type" value="Genomic_DNA"/>
</dbReference>
<feature type="transmembrane region" description="Helical" evidence="11">
    <location>
        <begin position="259"/>
        <end position="278"/>
    </location>
</feature>
<comment type="caution">
    <text evidence="13">The sequence shown here is derived from an EMBL/GenBank/DDBJ whole genome shotgun (WGS) entry which is preliminary data.</text>
</comment>
<dbReference type="Pfam" id="PF00702">
    <property type="entry name" value="Hydrolase"/>
    <property type="match status" value="1"/>
</dbReference>
<evidence type="ECO:0000256" key="8">
    <source>
        <dbReference type="ARBA" id="ARBA00022967"/>
    </source>
</evidence>
<dbReference type="InterPro" id="IPR023299">
    <property type="entry name" value="ATPase_P-typ_cyto_dom_N"/>
</dbReference>
<sequence length="647" mass="67928">MTTPHSATSTRLATATRQPRFNLSPELRFAIVMTGLTLLGLLVGAADQSLINNSFVMWAGYLVAYLAGGIPAGREALRSLFVERKLDVDLLMVVAALGAASIGQAADGAILLFLFSLSNTLQDWAMGRTKHAISALMDLNPAGATVRRDGRERWCELGEIQIGDVLVLKPGERIAADARVTLGQTAVDESPITGESLPIDKAVGAELASGTVNLNGSVEAEVLRPAGDSTLARLVALMEQAQTAKSRTETVTERWKSPYATAVLVLVPLVFVLLRYGFKLSVDDSWYRAMTFMVVASPCAVVISTPAVMLSAMAAAARGGVLFKSSAALDALARVKTVAFDKTGTLTQARMTVARVVADDELGVLALAAGLERHSEHPIAQAVVTAARARSAAPIPVRNAQAIPGMGIEAEVDSGERGSVERVWAGNLRLMEREGARLTPVQDTALRELNAAGSSTVIVGRGQRVVAVMGVSDTLRPGIADAIAGLRKAGVAHQVMLTGDRAEVARAVAHETGLSEYRAELLPEDKLRIMSELPGPLAMVGDGVNDAPALARADLGIAVASGTDVAIESADVVLMKNDLGKLAGAVRLARDARRTVFMNLAFAFGVILIIAPLAVAGHIPLPLGVVAHEGGTVFVVFMGLRLLGHRL</sequence>
<feature type="transmembrane region" description="Helical" evidence="11">
    <location>
        <begin position="625"/>
        <end position="644"/>
    </location>
</feature>
<keyword evidence="10 11" id="KW-0472">Membrane</keyword>